<dbReference type="STRING" id="479434.Sthe_3269"/>
<dbReference type="HOGENOM" id="CLU_013430_0_0_0"/>
<dbReference type="FunCoup" id="D1CA26">
    <property type="interactions" value="304"/>
</dbReference>
<comment type="subcellular location">
    <subcellularLocation>
        <location evidence="1">Membrane</location>
        <topology evidence="1">Multi-pass membrane protein</topology>
    </subcellularLocation>
</comment>
<dbReference type="PANTHER" id="PTHR11562">
    <property type="entry name" value="CATION EFFLUX PROTEIN/ ZINC TRANSPORTER"/>
    <property type="match status" value="1"/>
</dbReference>
<dbReference type="KEGG" id="sti:Sthe_3269"/>
<evidence type="ECO:0000313" key="13">
    <source>
        <dbReference type="Proteomes" id="UP000002027"/>
    </source>
</evidence>
<dbReference type="OrthoDB" id="9809646at2"/>
<dbReference type="InterPro" id="IPR002524">
    <property type="entry name" value="Cation_efflux"/>
</dbReference>
<evidence type="ECO:0000259" key="11">
    <source>
        <dbReference type="Pfam" id="PF16916"/>
    </source>
</evidence>
<proteinExistence type="inferred from homology"/>
<reference evidence="13" key="1">
    <citation type="submission" date="2009-11" db="EMBL/GenBank/DDBJ databases">
        <title>The complete chromosome 2 of Sphaerobacter thermophilus DSM 20745.</title>
        <authorList>
            <person name="Lucas S."/>
            <person name="Copeland A."/>
            <person name="Lapidus A."/>
            <person name="Glavina del Rio T."/>
            <person name="Dalin E."/>
            <person name="Tice H."/>
            <person name="Bruce D."/>
            <person name="Goodwin L."/>
            <person name="Pitluck S."/>
            <person name="Kyrpides N."/>
            <person name="Mavromatis K."/>
            <person name="Ivanova N."/>
            <person name="Mikhailova N."/>
            <person name="LaButti K.M."/>
            <person name="Clum A."/>
            <person name="Sun H.I."/>
            <person name="Brettin T."/>
            <person name="Detter J.C."/>
            <person name="Han C."/>
            <person name="Larimer F."/>
            <person name="Land M."/>
            <person name="Hauser L."/>
            <person name="Markowitz V."/>
            <person name="Cheng J.F."/>
            <person name="Hugenholtz P."/>
            <person name="Woyke T."/>
            <person name="Wu D."/>
            <person name="Steenblock K."/>
            <person name="Schneider S."/>
            <person name="Pukall R."/>
            <person name="Goeker M."/>
            <person name="Klenk H.P."/>
            <person name="Eisen J.A."/>
        </authorList>
    </citation>
    <scope>NUCLEOTIDE SEQUENCE [LARGE SCALE GENOMIC DNA]</scope>
    <source>
        <strain evidence="13">ATCC 49802 / DSM 20745 / S 6022</strain>
    </source>
</reference>
<keyword evidence="6 9" id="KW-1133">Transmembrane helix</keyword>
<sequence>MHDHAIDEHAAIDRPRERVHRRPLVIALAISAIFLVVEVVGGLVTNSLALLADAGHMATDVAALALALFAAWLAGRPATPQHSFGLYRTEVLAAVVNGAGLIVIALLIFWEAARRFTAPPTVDSGPMLVVAVAGLVANAASAWVLSRGGGHEHNLNIRGAFLHVVGDLLGSVGAIVAALIMLATGWYLADPILSAGIGLLILWSAARLLRDSLDVLLETTPRHIDAEEVRAAMMGVDGVMNVHDLHIWTVTSGFVSLSAHVEVDEQQDWHAILLDLSALLRERFGIAHVTLQPEAPQHLPAAFRGCSLDTAEGRNACLILFPPIPPRHDAPPDTHKPR</sequence>
<evidence type="ECO:0000256" key="8">
    <source>
        <dbReference type="ARBA" id="ARBA00023136"/>
    </source>
</evidence>
<keyword evidence="4 9" id="KW-0812">Transmembrane</keyword>
<gene>
    <name evidence="12" type="ordered locus">Sthe_3269</name>
</gene>
<evidence type="ECO:0000259" key="10">
    <source>
        <dbReference type="Pfam" id="PF01545"/>
    </source>
</evidence>
<dbReference type="InterPro" id="IPR058533">
    <property type="entry name" value="Cation_efflux_TM"/>
</dbReference>
<dbReference type="NCBIfam" id="TIGR01297">
    <property type="entry name" value="CDF"/>
    <property type="match status" value="1"/>
</dbReference>
<dbReference type="Gene3D" id="1.20.1510.10">
    <property type="entry name" value="Cation efflux protein transmembrane domain"/>
    <property type="match status" value="1"/>
</dbReference>
<dbReference type="InterPro" id="IPR036837">
    <property type="entry name" value="Cation_efflux_CTD_sf"/>
</dbReference>
<keyword evidence="5" id="KW-0862">Zinc</keyword>
<keyword evidence="5" id="KW-0864">Zinc transport</keyword>
<dbReference type="eggNOG" id="COG1230">
    <property type="taxonomic scope" value="Bacteria"/>
</dbReference>
<feature type="domain" description="Cation efflux protein transmembrane" evidence="10">
    <location>
        <begin position="24"/>
        <end position="217"/>
    </location>
</feature>
<reference evidence="12 13" key="2">
    <citation type="journal article" date="2010" name="Stand. Genomic Sci.">
        <title>Complete genome sequence of Desulfohalobium retbaense type strain (HR(100)).</title>
        <authorList>
            <person name="Spring S."/>
            <person name="Nolan M."/>
            <person name="Lapidus A."/>
            <person name="Glavina Del Rio T."/>
            <person name="Copeland A."/>
            <person name="Tice H."/>
            <person name="Cheng J.F."/>
            <person name="Lucas S."/>
            <person name="Land M."/>
            <person name="Chen F."/>
            <person name="Bruce D."/>
            <person name="Goodwin L."/>
            <person name="Pitluck S."/>
            <person name="Ivanova N."/>
            <person name="Mavromatis K."/>
            <person name="Mikhailova N."/>
            <person name="Pati A."/>
            <person name="Chen A."/>
            <person name="Palaniappan K."/>
            <person name="Hauser L."/>
            <person name="Chang Y.J."/>
            <person name="Jeffries C.D."/>
            <person name="Munk C."/>
            <person name="Kiss H."/>
            <person name="Chain P."/>
            <person name="Han C."/>
            <person name="Brettin T."/>
            <person name="Detter J.C."/>
            <person name="Schuler E."/>
            <person name="Goker M."/>
            <person name="Rohde M."/>
            <person name="Bristow J."/>
            <person name="Eisen J.A."/>
            <person name="Markowitz V."/>
            <person name="Hugenholtz P."/>
            <person name="Kyrpides N.C."/>
            <person name="Klenk H.P."/>
        </authorList>
    </citation>
    <scope>NUCLEOTIDE SEQUENCE [LARGE SCALE GENOMIC DNA]</scope>
    <source>
        <strain evidence="13">ATCC 49802 / DSM 20745 / S 6022</strain>
    </source>
</reference>
<feature type="transmembrane region" description="Helical" evidence="9">
    <location>
        <begin position="186"/>
        <end position="206"/>
    </location>
</feature>
<dbReference type="GO" id="GO:0005385">
    <property type="term" value="F:zinc ion transmembrane transporter activity"/>
    <property type="evidence" value="ECO:0007669"/>
    <property type="project" value="TreeGrafter"/>
</dbReference>
<evidence type="ECO:0000256" key="6">
    <source>
        <dbReference type="ARBA" id="ARBA00022989"/>
    </source>
</evidence>
<feature type="transmembrane region" description="Helical" evidence="9">
    <location>
        <begin position="125"/>
        <end position="145"/>
    </location>
</feature>
<evidence type="ECO:0000313" key="12">
    <source>
        <dbReference type="EMBL" id="ACZ40669.1"/>
    </source>
</evidence>
<name>D1CA26_SPHTD</name>
<evidence type="ECO:0000256" key="4">
    <source>
        <dbReference type="ARBA" id="ARBA00022692"/>
    </source>
</evidence>
<dbReference type="InterPro" id="IPR027470">
    <property type="entry name" value="Cation_efflux_CTD"/>
</dbReference>
<dbReference type="InterPro" id="IPR027469">
    <property type="entry name" value="Cation_efflux_TMD_sf"/>
</dbReference>
<protein>
    <submittedName>
        <fullName evidence="12">Cation diffusion facilitator family transporter</fullName>
    </submittedName>
</protein>
<dbReference type="Pfam" id="PF01545">
    <property type="entry name" value="Cation_efflux"/>
    <property type="match status" value="1"/>
</dbReference>
<dbReference type="Proteomes" id="UP000002027">
    <property type="component" value="Chromosome 2"/>
</dbReference>
<dbReference type="InterPro" id="IPR050681">
    <property type="entry name" value="CDF/SLC30A"/>
</dbReference>
<feature type="transmembrane region" description="Helical" evidence="9">
    <location>
        <begin position="91"/>
        <end position="113"/>
    </location>
</feature>
<keyword evidence="13" id="KW-1185">Reference proteome</keyword>
<comment type="similarity">
    <text evidence="2">Belongs to the cation diffusion facilitator (CDF) transporter (TC 2.A.4) family. SLC30A subfamily.</text>
</comment>
<evidence type="ECO:0000256" key="3">
    <source>
        <dbReference type="ARBA" id="ARBA00022448"/>
    </source>
</evidence>
<dbReference type="SUPFAM" id="SSF160240">
    <property type="entry name" value="Cation efflux protein cytoplasmic domain-like"/>
    <property type="match status" value="1"/>
</dbReference>
<dbReference type="EMBL" id="CP001824">
    <property type="protein sequence ID" value="ACZ40669.1"/>
    <property type="molecule type" value="Genomic_DNA"/>
</dbReference>
<evidence type="ECO:0000256" key="9">
    <source>
        <dbReference type="SAM" id="Phobius"/>
    </source>
</evidence>
<keyword evidence="8 9" id="KW-0472">Membrane</keyword>
<evidence type="ECO:0000256" key="2">
    <source>
        <dbReference type="ARBA" id="ARBA00008873"/>
    </source>
</evidence>
<dbReference type="InParanoid" id="D1CA26"/>
<dbReference type="SUPFAM" id="SSF161111">
    <property type="entry name" value="Cation efflux protein transmembrane domain-like"/>
    <property type="match status" value="1"/>
</dbReference>
<keyword evidence="3" id="KW-0813">Transport</keyword>
<dbReference type="RefSeq" id="WP_012873704.1">
    <property type="nucleotide sequence ID" value="NC_013524.1"/>
</dbReference>
<dbReference type="Pfam" id="PF16916">
    <property type="entry name" value="ZT_dimer"/>
    <property type="match status" value="1"/>
</dbReference>
<dbReference type="GO" id="GO:0005886">
    <property type="term" value="C:plasma membrane"/>
    <property type="evidence" value="ECO:0007669"/>
    <property type="project" value="TreeGrafter"/>
</dbReference>
<evidence type="ECO:0000256" key="7">
    <source>
        <dbReference type="ARBA" id="ARBA00023065"/>
    </source>
</evidence>
<dbReference type="PANTHER" id="PTHR11562:SF17">
    <property type="entry name" value="RE54080P-RELATED"/>
    <property type="match status" value="1"/>
</dbReference>
<organism evidence="12 13">
    <name type="scientific">Sphaerobacter thermophilus (strain ATCC 49802 / DSM 20745 / KCCM 41009 / NCIMB 13125 / S 6022)</name>
    <dbReference type="NCBI Taxonomy" id="479434"/>
    <lineage>
        <taxon>Bacteria</taxon>
        <taxon>Pseudomonadati</taxon>
        <taxon>Thermomicrobiota</taxon>
        <taxon>Thermomicrobia</taxon>
        <taxon>Sphaerobacterales</taxon>
        <taxon>Sphaerobacterineae</taxon>
        <taxon>Sphaerobacteraceae</taxon>
        <taxon>Sphaerobacter</taxon>
    </lineage>
</organism>
<evidence type="ECO:0000256" key="1">
    <source>
        <dbReference type="ARBA" id="ARBA00004141"/>
    </source>
</evidence>
<accession>D1CA26</accession>
<feature type="transmembrane region" description="Helical" evidence="9">
    <location>
        <begin position="157"/>
        <end position="180"/>
    </location>
</feature>
<feature type="transmembrane region" description="Helical" evidence="9">
    <location>
        <begin position="24"/>
        <end position="49"/>
    </location>
</feature>
<feature type="domain" description="Cation efflux protein cytoplasmic" evidence="11">
    <location>
        <begin position="221"/>
        <end position="294"/>
    </location>
</feature>
<dbReference type="AlphaFoldDB" id="D1CA26"/>
<evidence type="ECO:0000256" key="5">
    <source>
        <dbReference type="ARBA" id="ARBA00022906"/>
    </source>
</evidence>
<keyword evidence="7" id="KW-0406">Ion transport</keyword>
<feature type="transmembrane region" description="Helical" evidence="9">
    <location>
        <begin position="61"/>
        <end position="79"/>
    </location>
</feature>